<dbReference type="GO" id="GO:0030198">
    <property type="term" value="P:extracellular matrix organization"/>
    <property type="evidence" value="ECO:0007669"/>
    <property type="project" value="InterPro"/>
</dbReference>
<dbReference type="InterPro" id="IPR013276">
    <property type="entry name" value="Pept_M12B_ADAM-TS5"/>
</dbReference>
<feature type="disulfide bond" evidence="18">
    <location>
        <begin position="543"/>
        <end position="565"/>
    </location>
</feature>
<dbReference type="Gene3D" id="2.20.100.10">
    <property type="entry name" value="Thrombospondin type-1 (TSP1) repeat"/>
    <property type="match status" value="1"/>
</dbReference>
<feature type="binding site" evidence="17">
    <location>
        <position position="406"/>
    </location>
    <ligand>
        <name>Ca(2+)</name>
        <dbReference type="ChEBI" id="CHEBI:29108"/>
        <label>1</label>
    </ligand>
</feature>
<dbReference type="InterPro" id="IPR050439">
    <property type="entry name" value="ADAMTS_ADAMTS-like"/>
</dbReference>
<evidence type="ECO:0000256" key="1">
    <source>
        <dbReference type="ARBA" id="ARBA00004498"/>
    </source>
</evidence>
<dbReference type="AlphaFoldDB" id="A0AAW1BJY9"/>
<sequence>MLAAGSAASLSPKPVRRTEAVVAAAAAAAAFANARSSPRSSVPCPAIESPAPELSTRQLKMVWLLLLLLPLAASLQTAAAAARVSPATSAPAYDKALQQSKAAAAPGTTRLLRPFSFREQRPSGVVESIDQTYSGGGKVGYILYLDGKRFLLDLEKDALLGTAEQLLQGKGHCYYRGTVDGSAQSLAIFNLCGGLEGYFAVKHARYTLRPLLRGKAAREEEKASQDWIYGDASAQILHLFFRDHFSFETLPSRPSCETHGSSRTPLLDGKKLTQGQEGKLEIGLTTRMAHSPITIAPPVDSRKRRKRSVSRARQVELLLVADDSMTKKYGKGLHHYLLTLATIASRLYGHASIENHIRLVVVKVVLLGDKEKGLEITKNAATTLKNFCKWQHQHNQLDDDHDEHYDAAVLFTREDLCGHHSCDTLGMADVGTICSPERSCAVIEDDGLHAAFTVAHEIGHLLGLSHDDSKFCEENFGSMEDKRLMSSILTSIDASKPWSKCTSVTITEFLDDGHGNCLLDQPRKHILGPEELPGQTYDAIRQCKLAFGPEYTVCPGMDVCSRLWCAVVRQGQMVCLTKKLPAVEGTPCGKGRICLQGKCVDKTKKKYYSASNHGNWGSWGPWGHCSRSCGGGVQFAYRHCNNPAPRNNGRYCTGKRAIYRSCNIMPCPANAKAFRQEQCEARNGYQADAKGVKTFVEWVPKYAGVLPGDVCKLTCRAKGTGYYVVFSQKVTDGTECRPYSNSVCVRGKCVRTGCDGIIGSKLQYDKCGICGGDNSSCTKIIGHFNKKSKGYTDIVKIPEGATHIKIRQFKTKDQNRFTAYLALKKKNGEYLVNGKYMISTSETIIDLNGTVMNYSGWSHKDDFLHAMGHTGTKEILIVQILATDPTTPVDVRYSFYRGQKGELTPYKCKRALPSLPYSRRRAEAPYLWFSLRDFASDFRARKEPYSALVRLALGHYKAAQLARL</sequence>
<dbReference type="InterPro" id="IPR036383">
    <property type="entry name" value="TSP1_rpt_sf"/>
</dbReference>
<dbReference type="FunFam" id="2.60.120.830:FF:000001">
    <property type="entry name" value="A disintegrin and metalloproteinase with thrombospondin motifs 1"/>
    <property type="match status" value="1"/>
</dbReference>
<evidence type="ECO:0000256" key="18">
    <source>
        <dbReference type="PIRSR" id="PIRSR613273-3"/>
    </source>
</evidence>
<dbReference type="Proteomes" id="UP001474421">
    <property type="component" value="Unassembled WGS sequence"/>
</dbReference>
<protein>
    <recommendedName>
        <fullName evidence="13">A disintegrin and metalloproteinase with thrombospondin motifs 5</fullName>
    </recommendedName>
    <alternativeName>
        <fullName evidence="15">ADMP-2</fullName>
    </alternativeName>
    <alternativeName>
        <fullName evidence="14">Aggrecanase-2</fullName>
    </alternativeName>
</protein>
<dbReference type="SMART" id="SM00209">
    <property type="entry name" value="TSP1"/>
    <property type="match status" value="1"/>
</dbReference>
<keyword evidence="24" id="KW-1185">Reference proteome</keyword>
<feature type="disulfide bond" evidence="18">
    <location>
        <begin position="625"/>
        <end position="662"/>
    </location>
</feature>
<dbReference type="CDD" id="cd04273">
    <property type="entry name" value="ZnMc_ADAMTS_like"/>
    <property type="match status" value="1"/>
</dbReference>
<dbReference type="PANTHER" id="PTHR13723">
    <property type="entry name" value="ADAMTS A DISINTEGRIN AND METALLOPROTEASE WITH THROMBOSPONDIN MOTIFS PROTEASE"/>
    <property type="match status" value="1"/>
</dbReference>
<evidence type="ECO:0000256" key="17">
    <source>
        <dbReference type="PIRSR" id="PIRSR613273-2"/>
    </source>
</evidence>
<dbReference type="InterPro" id="IPR010294">
    <property type="entry name" value="ADAMTS_spacer1"/>
</dbReference>
<evidence type="ECO:0000256" key="20">
    <source>
        <dbReference type="PIRSR" id="PIRSR613276-4"/>
    </source>
</evidence>
<dbReference type="PROSITE" id="PS50215">
    <property type="entry name" value="ADAM_MEPRO"/>
    <property type="match status" value="1"/>
</dbReference>
<dbReference type="InterPro" id="IPR006586">
    <property type="entry name" value="ADAM_Cys-rich"/>
</dbReference>
<feature type="domain" description="Peptidase M12B" evidence="22">
    <location>
        <begin position="313"/>
        <end position="522"/>
    </location>
</feature>
<dbReference type="FunFam" id="3.40.390.10:FF:000001">
    <property type="entry name" value="A disintegrin and metalloproteinase with thrombospondin motifs 1"/>
    <property type="match status" value="1"/>
</dbReference>
<feature type="disulfide bond" evidence="18">
    <location>
        <begin position="629"/>
        <end position="667"/>
    </location>
</feature>
<evidence type="ECO:0000256" key="19">
    <source>
        <dbReference type="PIRSR" id="PIRSR613276-2"/>
    </source>
</evidence>
<dbReference type="Pfam" id="PF17771">
    <property type="entry name" value="ADAMTS_CR_2"/>
    <property type="match status" value="1"/>
</dbReference>
<dbReference type="PROSITE" id="PS50092">
    <property type="entry name" value="TSP1"/>
    <property type="match status" value="1"/>
</dbReference>
<evidence type="ECO:0000256" key="3">
    <source>
        <dbReference type="ARBA" id="ARBA00022530"/>
    </source>
</evidence>
<feature type="glycosylation site" description="N-linked (GlcNAc...) asparagine" evidence="20">
    <location>
        <position position="774"/>
    </location>
</feature>
<dbReference type="InterPro" id="IPR024079">
    <property type="entry name" value="MetalloPept_cat_dom_sf"/>
</dbReference>
<keyword evidence="6 17" id="KW-0479">Metal-binding</keyword>
<feature type="binding site" evidence="17 21">
    <location>
        <position position="460"/>
    </location>
    <ligand>
        <name>Zn(2+)</name>
        <dbReference type="ChEBI" id="CHEBI:29105"/>
        <note>catalytic</note>
    </ligand>
</feature>
<dbReference type="SMART" id="SM00608">
    <property type="entry name" value="ACR"/>
    <property type="match status" value="1"/>
</dbReference>
<comment type="caution">
    <text evidence="21">Lacks conserved residue(s) required for the propagation of feature annotation.</text>
</comment>
<gene>
    <name evidence="23" type="ORF">NXF25_010527</name>
</gene>
<dbReference type="FunFam" id="3.40.1620.60:FF:000006">
    <property type="entry name" value="A disintegrin and metalloproteinase with thrombospondin motifs 5"/>
    <property type="match status" value="1"/>
</dbReference>
<dbReference type="SUPFAM" id="SSF55486">
    <property type="entry name" value="Metalloproteases ('zincins'), catalytic domain"/>
    <property type="match status" value="1"/>
</dbReference>
<name>A0AAW1BJY9_CROAD</name>
<feature type="disulfide bond" evidence="18">
    <location>
        <begin position="554"/>
        <end position="575"/>
    </location>
</feature>
<feature type="binding site" evidence="17">
    <location>
        <position position="399"/>
    </location>
    <ligand>
        <name>Ca(2+)</name>
        <dbReference type="ChEBI" id="CHEBI:29108"/>
        <label>2</label>
    </ligand>
</feature>
<feature type="binding site" evidence="17">
    <location>
        <position position="520"/>
    </location>
    <ligand>
        <name>Ca(2+)</name>
        <dbReference type="ChEBI" id="CHEBI:29108"/>
        <label>2</label>
    </ligand>
</feature>
<dbReference type="EMBL" id="JAOTOJ010000004">
    <property type="protein sequence ID" value="KAK9402171.1"/>
    <property type="molecule type" value="Genomic_DNA"/>
</dbReference>
<dbReference type="GO" id="GO:0031012">
    <property type="term" value="C:extracellular matrix"/>
    <property type="evidence" value="ECO:0007669"/>
    <property type="project" value="TreeGrafter"/>
</dbReference>
<dbReference type="PRINTS" id="PR01857">
    <property type="entry name" value="ADAMTSFAMILY"/>
</dbReference>
<evidence type="ECO:0000256" key="5">
    <source>
        <dbReference type="ARBA" id="ARBA00022685"/>
    </source>
</evidence>
<evidence type="ECO:0000256" key="11">
    <source>
        <dbReference type="ARBA" id="ARBA00023157"/>
    </source>
</evidence>
<dbReference type="GO" id="GO:0006508">
    <property type="term" value="P:proteolysis"/>
    <property type="evidence" value="ECO:0007669"/>
    <property type="project" value="UniProtKB-KW"/>
</dbReference>
<reference evidence="23 24" key="1">
    <citation type="journal article" date="2024" name="Proc. Natl. Acad. Sci. U.S.A.">
        <title>The genetic regulatory architecture and epigenomic basis for age-related changes in rattlesnake venom.</title>
        <authorList>
            <person name="Hogan M.P."/>
            <person name="Holding M.L."/>
            <person name="Nystrom G.S."/>
            <person name="Colston T.J."/>
            <person name="Bartlett D.A."/>
            <person name="Mason A.J."/>
            <person name="Ellsworth S.A."/>
            <person name="Rautsaw R.M."/>
            <person name="Lawrence K.C."/>
            <person name="Strickland J.L."/>
            <person name="He B."/>
            <person name="Fraser P."/>
            <person name="Margres M.J."/>
            <person name="Gilbert D.M."/>
            <person name="Gibbs H.L."/>
            <person name="Parkinson C.L."/>
            <person name="Rokyta D.R."/>
        </authorList>
    </citation>
    <scope>NUCLEOTIDE SEQUENCE [LARGE SCALE GENOMIC DNA]</scope>
    <source>
        <strain evidence="23">DRR0105</strain>
    </source>
</reference>
<dbReference type="GO" id="GO:0004222">
    <property type="term" value="F:metalloendopeptidase activity"/>
    <property type="evidence" value="ECO:0007669"/>
    <property type="project" value="InterPro"/>
</dbReference>
<feature type="binding site" evidence="17 21">
    <location>
        <position position="466"/>
    </location>
    <ligand>
        <name>Zn(2+)</name>
        <dbReference type="ChEBI" id="CHEBI:29105"/>
        <note>catalytic</note>
    </ligand>
</feature>
<dbReference type="InterPro" id="IPR013273">
    <property type="entry name" value="ADAMTS/ADAMTS-like"/>
</dbReference>
<dbReference type="Pfam" id="PF00090">
    <property type="entry name" value="TSP_1"/>
    <property type="match status" value="1"/>
</dbReference>
<proteinExistence type="predicted"/>
<keyword evidence="12 20" id="KW-0325">Glycoprotein</keyword>
<keyword evidence="11 18" id="KW-1015">Disulfide bond</keyword>
<feature type="disulfide bond" evidence="18">
    <location>
        <begin position="434"/>
        <end position="517"/>
    </location>
</feature>
<feature type="binding site" evidence="17">
    <location>
        <position position="520"/>
    </location>
    <ligand>
        <name>Ca(2+)</name>
        <dbReference type="ChEBI" id="CHEBI:29108"/>
        <label>1</label>
    </ligand>
</feature>
<dbReference type="Gene3D" id="3.40.1620.60">
    <property type="match status" value="2"/>
</dbReference>
<evidence type="ECO:0000313" key="23">
    <source>
        <dbReference type="EMBL" id="KAK9402171.1"/>
    </source>
</evidence>
<dbReference type="Gene3D" id="3.40.390.10">
    <property type="entry name" value="Collagenase (Catalytic Domain)"/>
    <property type="match status" value="1"/>
</dbReference>
<evidence type="ECO:0000256" key="21">
    <source>
        <dbReference type="PROSITE-ProRule" id="PRU00276"/>
    </source>
</evidence>
<evidence type="ECO:0000256" key="13">
    <source>
        <dbReference type="ARBA" id="ARBA00072806"/>
    </source>
</evidence>
<feature type="binding site" evidence="17">
    <location>
        <position position="517"/>
    </location>
    <ligand>
        <name>Ca(2+)</name>
        <dbReference type="ChEBI" id="CHEBI:29108"/>
        <label>1</label>
    </ligand>
</feature>
<evidence type="ECO:0000256" key="12">
    <source>
        <dbReference type="ARBA" id="ARBA00023180"/>
    </source>
</evidence>
<feature type="disulfide bond" evidence="18">
    <location>
        <begin position="560"/>
        <end position="594"/>
    </location>
</feature>
<feature type="binding site" evidence="17">
    <location>
        <position position="316"/>
    </location>
    <ligand>
        <name>Ca(2+)</name>
        <dbReference type="ChEBI" id="CHEBI:29108"/>
        <label>2</label>
    </ligand>
</feature>
<feature type="binding site" description="in inhibited form" evidence="19">
    <location>
        <position position="256"/>
    </location>
    <ligand>
        <name>Zn(2+)</name>
        <dbReference type="ChEBI" id="CHEBI:29105"/>
        <note>catalytic</note>
    </ligand>
</feature>
<dbReference type="PRINTS" id="PR01860">
    <property type="entry name" value="ADAMTS5"/>
</dbReference>
<dbReference type="GO" id="GO:0008270">
    <property type="term" value="F:zinc ion binding"/>
    <property type="evidence" value="ECO:0007669"/>
    <property type="project" value="InterPro"/>
</dbReference>
<keyword evidence="2" id="KW-0964">Secreted</keyword>
<accession>A0AAW1BJY9</accession>
<evidence type="ECO:0000256" key="15">
    <source>
        <dbReference type="ARBA" id="ARBA00081800"/>
    </source>
</evidence>
<evidence type="ECO:0000313" key="24">
    <source>
        <dbReference type="Proteomes" id="UP001474421"/>
    </source>
</evidence>
<evidence type="ECO:0000259" key="22">
    <source>
        <dbReference type="PROSITE" id="PS50215"/>
    </source>
</evidence>
<feature type="disulfide bond" evidence="18">
    <location>
        <begin position="588"/>
        <end position="599"/>
    </location>
</feature>
<evidence type="ECO:0000256" key="2">
    <source>
        <dbReference type="ARBA" id="ARBA00022525"/>
    </source>
</evidence>
<evidence type="ECO:0000256" key="14">
    <source>
        <dbReference type="ARBA" id="ARBA00079522"/>
    </source>
</evidence>
<comment type="cofactor">
    <cofactor evidence="17">
        <name>Zn(2+)</name>
        <dbReference type="ChEBI" id="CHEBI:29105"/>
    </cofactor>
    <text evidence="17">Binds 1 zinc ion per subunit.</text>
</comment>
<organism evidence="23 24">
    <name type="scientific">Crotalus adamanteus</name>
    <name type="common">Eastern diamondback rattlesnake</name>
    <dbReference type="NCBI Taxonomy" id="8729"/>
    <lineage>
        <taxon>Eukaryota</taxon>
        <taxon>Metazoa</taxon>
        <taxon>Chordata</taxon>
        <taxon>Craniata</taxon>
        <taxon>Vertebrata</taxon>
        <taxon>Euteleostomi</taxon>
        <taxon>Lepidosauria</taxon>
        <taxon>Squamata</taxon>
        <taxon>Bifurcata</taxon>
        <taxon>Unidentata</taxon>
        <taxon>Episquamata</taxon>
        <taxon>Toxicofera</taxon>
        <taxon>Serpentes</taxon>
        <taxon>Colubroidea</taxon>
        <taxon>Viperidae</taxon>
        <taxon>Crotalinae</taxon>
        <taxon>Crotalus</taxon>
    </lineage>
</organism>
<evidence type="ECO:0000256" key="16">
    <source>
        <dbReference type="PIRSR" id="PIRSR613273-1"/>
    </source>
</evidence>
<feature type="disulfide bond" evidence="18">
    <location>
        <begin position="388"/>
        <end position="440"/>
    </location>
</feature>
<dbReference type="InterPro" id="IPR041645">
    <property type="entry name" value="ADAMTS_CR_2"/>
</dbReference>
<keyword evidence="17" id="KW-0106">Calcium</keyword>
<keyword evidence="9 23" id="KW-0482">Metalloprotease</keyword>
<keyword evidence="3" id="KW-0272">Extracellular matrix</keyword>
<feature type="disulfide bond" evidence="18">
    <location>
        <begin position="472"/>
        <end position="501"/>
    </location>
</feature>
<dbReference type="Pfam" id="PF05986">
    <property type="entry name" value="ADAMTS_spacer1"/>
    <property type="match status" value="1"/>
</dbReference>
<feature type="binding site" evidence="17">
    <location>
        <position position="399"/>
    </location>
    <ligand>
        <name>Ca(2+)</name>
        <dbReference type="ChEBI" id="CHEBI:29108"/>
        <label>1</label>
    </ligand>
</feature>
<evidence type="ECO:0000256" key="10">
    <source>
        <dbReference type="ARBA" id="ARBA00023145"/>
    </source>
</evidence>
<evidence type="ECO:0000256" key="7">
    <source>
        <dbReference type="ARBA" id="ARBA00022801"/>
    </source>
</evidence>
<feature type="active site" evidence="16 21">
    <location>
        <position position="457"/>
    </location>
</feature>
<evidence type="ECO:0000256" key="9">
    <source>
        <dbReference type="ARBA" id="ARBA00023049"/>
    </source>
</evidence>
<dbReference type="InterPro" id="IPR001590">
    <property type="entry name" value="Peptidase_M12B"/>
</dbReference>
<dbReference type="Pfam" id="PF01421">
    <property type="entry name" value="Reprolysin"/>
    <property type="match status" value="1"/>
</dbReference>
<dbReference type="GO" id="GO:0005576">
    <property type="term" value="C:extracellular region"/>
    <property type="evidence" value="ECO:0007669"/>
    <property type="project" value="UniProtKB-ARBA"/>
</dbReference>
<comment type="subcellular location">
    <subcellularLocation>
        <location evidence="1">Secreted</location>
        <location evidence="1">Extracellular space</location>
        <location evidence="1">Extracellular matrix</location>
    </subcellularLocation>
</comment>
<feature type="disulfide bond" evidence="18">
    <location>
        <begin position="640"/>
        <end position="652"/>
    </location>
</feature>
<keyword evidence="4" id="KW-0645">Protease</keyword>
<keyword evidence="7" id="KW-0378">Hydrolase</keyword>
<evidence type="ECO:0000256" key="6">
    <source>
        <dbReference type="ARBA" id="ARBA00022723"/>
    </source>
</evidence>
<feature type="binding site" evidence="17">
    <location>
        <position position="316"/>
    </location>
    <ligand>
        <name>Ca(2+)</name>
        <dbReference type="ChEBI" id="CHEBI:29108"/>
        <label>1</label>
    </ligand>
</feature>
<dbReference type="Pfam" id="PF19236">
    <property type="entry name" value="ADAMTS_CR_3"/>
    <property type="match status" value="1"/>
</dbReference>
<keyword evidence="8 17" id="KW-0862">Zinc</keyword>
<dbReference type="Gene3D" id="2.60.120.830">
    <property type="match status" value="1"/>
</dbReference>
<keyword evidence="5" id="KW-0165">Cleavage on pair of basic residues</keyword>
<evidence type="ECO:0000256" key="4">
    <source>
        <dbReference type="ARBA" id="ARBA00022670"/>
    </source>
</evidence>
<evidence type="ECO:0000256" key="8">
    <source>
        <dbReference type="ARBA" id="ARBA00022833"/>
    </source>
</evidence>
<dbReference type="SUPFAM" id="SSF82895">
    <property type="entry name" value="TSP-1 type 1 repeat"/>
    <property type="match status" value="1"/>
</dbReference>
<comment type="caution">
    <text evidence="23">The sequence shown here is derived from an EMBL/GenBank/DDBJ whole genome shotgun (WGS) entry which is preliminary data.</text>
</comment>
<dbReference type="InterPro" id="IPR045371">
    <property type="entry name" value="ADAMTS_CR_3"/>
</dbReference>
<feature type="disulfide bond" evidence="18">
    <location>
        <begin position="417"/>
        <end position="422"/>
    </location>
</feature>
<dbReference type="InterPro" id="IPR000884">
    <property type="entry name" value="TSP1_rpt"/>
</dbReference>
<feature type="binding site" evidence="17 21">
    <location>
        <position position="456"/>
    </location>
    <ligand>
        <name>Zn(2+)</name>
        <dbReference type="ChEBI" id="CHEBI:29105"/>
        <note>catalytic</note>
    </ligand>
</feature>
<dbReference type="PANTHER" id="PTHR13723:SF37">
    <property type="entry name" value="A DISINTEGRIN AND METALLOPROTEINASE WITH THROMBOSPONDIN MOTIFS 5"/>
    <property type="match status" value="1"/>
</dbReference>
<dbReference type="FunFam" id="2.20.100.10:FF:000006">
    <property type="entry name" value="A disintegrin and metalloproteinase with thrombospondin motifs 1"/>
    <property type="match status" value="1"/>
</dbReference>
<keyword evidence="10" id="KW-0865">Zymogen</keyword>